<dbReference type="PANTHER" id="PTHR15157">
    <property type="entry name" value="UV RADIATION RESISTANCE-ASSOCIATED GENE PROTEIN"/>
    <property type="match status" value="1"/>
</dbReference>
<comment type="similarity">
    <text evidence="1">Belongs to the ATG14 family.</text>
</comment>
<evidence type="ECO:0000313" key="7">
    <source>
        <dbReference type="Proteomes" id="UP000281677"/>
    </source>
</evidence>
<evidence type="ECO:0000313" key="6">
    <source>
        <dbReference type="EMBL" id="RMZ30057.1"/>
    </source>
</evidence>
<feature type="coiled-coil region" evidence="4">
    <location>
        <begin position="335"/>
        <end position="369"/>
    </location>
</feature>
<dbReference type="InterPro" id="IPR018791">
    <property type="entry name" value="UV_resistance/autophagy_Atg14"/>
</dbReference>
<feature type="compositionally biased region" description="Low complexity" evidence="5">
    <location>
        <begin position="605"/>
        <end position="616"/>
    </location>
</feature>
<dbReference type="VEuPathDB" id="FungiDB:BTJ68_09044"/>
<organism evidence="6 7">
    <name type="scientific">Hortaea werneckii</name>
    <name type="common">Black yeast</name>
    <name type="synonym">Cladosporium werneckii</name>
    <dbReference type="NCBI Taxonomy" id="91943"/>
    <lineage>
        <taxon>Eukaryota</taxon>
        <taxon>Fungi</taxon>
        <taxon>Dikarya</taxon>
        <taxon>Ascomycota</taxon>
        <taxon>Pezizomycotina</taxon>
        <taxon>Dothideomycetes</taxon>
        <taxon>Dothideomycetidae</taxon>
        <taxon>Mycosphaerellales</taxon>
        <taxon>Teratosphaeriaceae</taxon>
        <taxon>Hortaea</taxon>
    </lineage>
</organism>
<evidence type="ECO:0000256" key="2">
    <source>
        <dbReference type="ARBA" id="ARBA00013807"/>
    </source>
</evidence>
<dbReference type="GO" id="GO:0032991">
    <property type="term" value="C:protein-containing complex"/>
    <property type="evidence" value="ECO:0007669"/>
    <property type="project" value="UniProtKB-ARBA"/>
</dbReference>
<name>A0A3M7IX74_HORWE</name>
<gene>
    <name evidence="6" type="ORF">D0859_05837</name>
</gene>
<reference evidence="6 7" key="1">
    <citation type="journal article" date="2018" name="BMC Genomics">
        <title>Genomic evidence for intraspecific hybridization in a clonal and extremely halotolerant yeast.</title>
        <authorList>
            <person name="Gostincar C."/>
            <person name="Stajich J.E."/>
            <person name="Zupancic J."/>
            <person name="Zalar P."/>
            <person name="Gunde-Cimerman N."/>
        </authorList>
    </citation>
    <scope>NUCLEOTIDE SEQUENCE [LARGE SCALE GENOMIC DNA]</scope>
    <source>
        <strain evidence="6 7">EXF-120</strain>
    </source>
</reference>
<feature type="region of interest" description="Disordered" evidence="5">
    <location>
        <begin position="42"/>
        <end position="64"/>
    </location>
</feature>
<feature type="compositionally biased region" description="Pro residues" evidence="5">
    <location>
        <begin position="1"/>
        <end position="10"/>
    </location>
</feature>
<feature type="compositionally biased region" description="Basic and acidic residues" evidence="5">
    <location>
        <begin position="78"/>
        <end position="105"/>
    </location>
</feature>
<feature type="region of interest" description="Disordered" evidence="5">
    <location>
        <begin position="78"/>
        <end position="132"/>
    </location>
</feature>
<evidence type="ECO:0000256" key="5">
    <source>
        <dbReference type="SAM" id="MobiDB-lite"/>
    </source>
</evidence>
<dbReference type="PANTHER" id="PTHR15157:SF5">
    <property type="entry name" value="UV RADIATION RESISTANCE-ASSOCIATED GENE PROTEIN"/>
    <property type="match status" value="1"/>
</dbReference>
<sequence>MAANPPPPASTPDGSMTRRDRPWLAPYNRKLRNLTCLSIRNLSLTPTPTGRTRKKTIDDDAVPNTLTSPAKLVALREQRGLAHSHSSSDLRTVSEHDTDAQEGSRDANGSPVKPNGAPKAPQRPTVARMRRRSTLEWVNATPQTRQEKLEAVAKSRLADVFFSVHVDGVEEPVYVSEVVNSTMDPTFRHIDWSACGPGVLRLDTLTVRVWARSDTGAGWRQLLELVLCLRELHYLGKSLDQFHHRLPANAVIFHLSDGIYTAFSSISDYAPPPVAPLARTTTNRVLPTASFDALLRLSKLDESIQDALSTRNKIAADLETLLETNKSAFIERDQVAEAEDRLKTIEYAKKTVEKQIEKARKQKAERRELLSHRREFMQHDLQKRKAQSEEMANGRPELPNFRSEHEVRQTAIANQRRRICEDLHTIYPIKPIPGKSLAFTIRGLHLPNSEDLDATPPDKLAAALGDVAHAVHLLSIYLVQPLPYPLNPNSSTSTIQDPISLLKTSSNQNPPTTKDTHTAAALLRSYPLHTKSVPRFRFEYAVFLLNKDLQILLENAFAVRVLDIRHTLPNLLYLFYVATAGEGELPARKAGGVRGLMAGRMGMDGSLLSEQSGESQLGDRSRRGSRDSRCSGGGVWGFWGRSASGKGDGNGNGVFASGNGVSGGDGKAVDSLRRNMGGLDRGRKLG</sequence>
<accession>A0A3M7IX74</accession>
<dbReference type="GO" id="GO:0035493">
    <property type="term" value="P:SNARE complex assembly"/>
    <property type="evidence" value="ECO:0007669"/>
    <property type="project" value="TreeGrafter"/>
</dbReference>
<dbReference type="EMBL" id="QWIT01000143">
    <property type="protein sequence ID" value="RMZ30057.1"/>
    <property type="molecule type" value="Genomic_DNA"/>
</dbReference>
<feature type="compositionally biased region" description="Basic and acidic residues" evidence="5">
    <location>
        <begin position="617"/>
        <end position="629"/>
    </location>
</feature>
<dbReference type="Pfam" id="PF10186">
    <property type="entry name" value="ATG14"/>
    <property type="match status" value="1"/>
</dbReference>
<feature type="region of interest" description="Disordered" evidence="5">
    <location>
        <begin position="1"/>
        <end position="27"/>
    </location>
</feature>
<evidence type="ECO:0000256" key="4">
    <source>
        <dbReference type="SAM" id="Coils"/>
    </source>
</evidence>
<dbReference type="OrthoDB" id="72772at2759"/>
<evidence type="ECO:0000256" key="1">
    <source>
        <dbReference type="ARBA" id="ARBA00009574"/>
    </source>
</evidence>
<keyword evidence="3 4" id="KW-0175">Coiled coil</keyword>
<protein>
    <recommendedName>
        <fullName evidence="2">Autophagy-related protein 14</fullName>
    </recommendedName>
</protein>
<dbReference type="AlphaFoldDB" id="A0A3M7IX74"/>
<proteinExistence type="inferred from homology"/>
<dbReference type="GO" id="GO:0005768">
    <property type="term" value="C:endosome"/>
    <property type="evidence" value="ECO:0007669"/>
    <property type="project" value="TreeGrafter"/>
</dbReference>
<comment type="caution">
    <text evidence="6">The sequence shown here is derived from an EMBL/GenBank/DDBJ whole genome shotgun (WGS) entry which is preliminary data.</text>
</comment>
<dbReference type="GO" id="GO:0000323">
    <property type="term" value="C:lytic vacuole"/>
    <property type="evidence" value="ECO:0007669"/>
    <property type="project" value="TreeGrafter"/>
</dbReference>
<evidence type="ECO:0000256" key="3">
    <source>
        <dbReference type="ARBA" id="ARBA00023054"/>
    </source>
</evidence>
<dbReference type="Proteomes" id="UP000281677">
    <property type="component" value="Unassembled WGS sequence"/>
</dbReference>
<feature type="compositionally biased region" description="Basic and acidic residues" evidence="5">
    <location>
        <begin position="379"/>
        <end position="388"/>
    </location>
</feature>
<feature type="region of interest" description="Disordered" evidence="5">
    <location>
        <begin position="605"/>
        <end position="631"/>
    </location>
</feature>
<feature type="region of interest" description="Disordered" evidence="5">
    <location>
        <begin position="644"/>
        <end position="686"/>
    </location>
</feature>
<dbReference type="GO" id="GO:0000149">
    <property type="term" value="F:SNARE binding"/>
    <property type="evidence" value="ECO:0007669"/>
    <property type="project" value="TreeGrafter"/>
</dbReference>
<feature type="region of interest" description="Disordered" evidence="5">
    <location>
        <begin position="379"/>
        <end position="405"/>
    </location>
</feature>